<feature type="transmembrane region" description="Helical" evidence="1">
    <location>
        <begin position="43"/>
        <end position="67"/>
    </location>
</feature>
<dbReference type="PANTHER" id="PTHR30336">
    <property type="entry name" value="INNER MEMBRANE PROTEIN, PROBABLE PERMEASE"/>
    <property type="match status" value="1"/>
</dbReference>
<evidence type="ECO:0000313" key="4">
    <source>
        <dbReference type="Proteomes" id="UP000053523"/>
    </source>
</evidence>
<dbReference type="InterPro" id="IPR014729">
    <property type="entry name" value="Rossmann-like_a/b/a_fold"/>
</dbReference>
<feature type="domain" description="DUF218" evidence="2">
    <location>
        <begin position="148"/>
        <end position="269"/>
    </location>
</feature>
<gene>
    <name evidence="3" type="ORF">AL503_006535</name>
</gene>
<evidence type="ECO:0000313" key="3">
    <source>
        <dbReference type="EMBL" id="PNN20459.1"/>
    </source>
</evidence>
<dbReference type="GO" id="GO:0005886">
    <property type="term" value="C:plasma membrane"/>
    <property type="evidence" value="ECO:0007669"/>
    <property type="project" value="TreeGrafter"/>
</dbReference>
<dbReference type="PANTHER" id="PTHR30336:SF18">
    <property type="entry name" value="MEMBRANE PROTEIN"/>
    <property type="match status" value="1"/>
</dbReference>
<dbReference type="Pfam" id="PF02698">
    <property type="entry name" value="DUF218"/>
    <property type="match status" value="1"/>
</dbReference>
<reference evidence="3 4" key="1">
    <citation type="submission" date="2017-12" db="EMBL/GenBank/DDBJ databases">
        <title>FDA dAtabase for Regulatory Grade micrObial Sequences (FDA-ARGOS): Supporting development and validation of Infectious Disease Dx tests.</title>
        <authorList>
            <person name="Hoffmann M."/>
            <person name="Allard M."/>
            <person name="Evans P."/>
            <person name="Brown E."/>
            <person name="Tallon L."/>
            <person name="Sadzewicz L."/>
            <person name="Sengamalay N."/>
            <person name="Ott S."/>
            <person name="Godinez A."/>
            <person name="Nagaraj S."/>
            <person name="Vavikolanu K."/>
            <person name="Aluvathingal J."/>
            <person name="Nadendla S."/>
            <person name="Sichtig H."/>
        </authorList>
    </citation>
    <scope>NUCLEOTIDE SEQUENCE [LARGE SCALE GENOMIC DNA]</scope>
    <source>
        <strain evidence="3 4">FDAARGOS_148</strain>
    </source>
</reference>
<protein>
    <submittedName>
        <fullName evidence="3">YdcF family protein</fullName>
    </submittedName>
</protein>
<sequence length="318" mass="35951">MIAIILALVVLLIVLGVLFNVKWLLNLRMFITTIILCMLISVLNLLTMTLPTTLIIIMIITMGGLLVKHNHLFSLQKGQTFLNKMTKLLILGVLFTSILAYLSTMPIPIINGVFLWLTMIAISTCYALLLYMSWSSALGRISTHKQYDLIMVLGAGIFTEKVTPMLAERLNRALSVYQHQTDKCKIIVSGGQGPDEPISEALAMQRYLIQHGVPQSSIIMESQSANTFENFYYSKKGIHNLYLNSPNILCVTSQFHILRGMKLAHTNRMKVDGIGSHTPYHFFDVALVRDFLALMYQYKLLLTIYFAVLFFASLFILF</sequence>
<dbReference type="GO" id="GO:0000270">
    <property type="term" value="P:peptidoglycan metabolic process"/>
    <property type="evidence" value="ECO:0007669"/>
    <property type="project" value="TreeGrafter"/>
</dbReference>
<feature type="transmembrane region" description="Helical" evidence="1">
    <location>
        <begin position="88"/>
        <end position="107"/>
    </location>
</feature>
<keyword evidence="1" id="KW-1133">Transmembrane helix</keyword>
<feature type="transmembrane region" description="Helical" evidence="1">
    <location>
        <begin position="298"/>
        <end position="317"/>
    </location>
</feature>
<dbReference type="CDD" id="cd06259">
    <property type="entry name" value="YdcF-like"/>
    <property type="match status" value="1"/>
</dbReference>
<dbReference type="Proteomes" id="UP000053523">
    <property type="component" value="Unassembled WGS sequence"/>
</dbReference>
<dbReference type="RefSeq" id="WP_037549960.1">
    <property type="nucleotide sequence ID" value="NZ_CAJCGD010000012.1"/>
</dbReference>
<keyword evidence="1" id="KW-0812">Transmembrane</keyword>
<evidence type="ECO:0000256" key="1">
    <source>
        <dbReference type="SAM" id="Phobius"/>
    </source>
</evidence>
<dbReference type="EMBL" id="LORN02000015">
    <property type="protein sequence ID" value="PNN20459.1"/>
    <property type="molecule type" value="Genomic_DNA"/>
</dbReference>
<keyword evidence="1" id="KW-0472">Membrane</keyword>
<dbReference type="InterPro" id="IPR051599">
    <property type="entry name" value="Cell_Envelope_Assoc"/>
</dbReference>
<organism evidence="3 4">
    <name type="scientific">Staphylococcus haemolyticus</name>
    <dbReference type="NCBI Taxonomy" id="1283"/>
    <lineage>
        <taxon>Bacteria</taxon>
        <taxon>Bacillati</taxon>
        <taxon>Bacillota</taxon>
        <taxon>Bacilli</taxon>
        <taxon>Bacillales</taxon>
        <taxon>Staphylococcaceae</taxon>
        <taxon>Staphylococcus</taxon>
    </lineage>
</organism>
<feature type="transmembrane region" description="Helical" evidence="1">
    <location>
        <begin position="113"/>
        <end position="132"/>
    </location>
</feature>
<comment type="caution">
    <text evidence="3">The sequence shown here is derived from an EMBL/GenBank/DDBJ whole genome shotgun (WGS) entry which is preliminary data.</text>
</comment>
<dbReference type="Gene3D" id="3.40.50.620">
    <property type="entry name" value="HUPs"/>
    <property type="match status" value="1"/>
</dbReference>
<dbReference type="AlphaFoldDB" id="A0A2K0A614"/>
<name>A0A2K0A614_STAHA</name>
<accession>A0A2K0A614</accession>
<dbReference type="InterPro" id="IPR003848">
    <property type="entry name" value="DUF218"/>
</dbReference>
<proteinExistence type="predicted"/>
<dbReference type="GO" id="GO:0043164">
    <property type="term" value="P:Gram-negative-bacterium-type cell wall biogenesis"/>
    <property type="evidence" value="ECO:0007669"/>
    <property type="project" value="TreeGrafter"/>
</dbReference>
<evidence type="ECO:0000259" key="2">
    <source>
        <dbReference type="Pfam" id="PF02698"/>
    </source>
</evidence>